<proteinExistence type="predicted"/>
<dbReference type="Proteomes" id="UP000247498">
    <property type="component" value="Unassembled WGS sequence"/>
</dbReference>
<dbReference type="OrthoDB" id="546048at2759"/>
<evidence type="ECO:0000313" key="4">
    <source>
        <dbReference type="Proteomes" id="UP000247498"/>
    </source>
</evidence>
<comment type="caution">
    <text evidence="3">The sequence shown here is derived from an EMBL/GenBank/DDBJ whole genome shotgun (WGS) entry which is preliminary data.</text>
</comment>
<dbReference type="EMBL" id="BDRX01000043">
    <property type="protein sequence ID" value="GBF93711.1"/>
    <property type="molecule type" value="Genomic_DNA"/>
</dbReference>
<dbReference type="InterPro" id="IPR013083">
    <property type="entry name" value="Znf_RING/FYVE/PHD"/>
</dbReference>
<dbReference type="STRING" id="307507.A0A2V0P1E8"/>
<dbReference type="Gene3D" id="3.30.40.10">
    <property type="entry name" value="Zinc/RING finger domain, C3HC4 (zinc finger)"/>
    <property type="match status" value="1"/>
</dbReference>
<dbReference type="InterPro" id="IPR001841">
    <property type="entry name" value="Znf_RING"/>
</dbReference>
<accession>A0A2V0P1E8</accession>
<dbReference type="SMART" id="SM00184">
    <property type="entry name" value="RING"/>
    <property type="match status" value="1"/>
</dbReference>
<evidence type="ECO:0000313" key="3">
    <source>
        <dbReference type="EMBL" id="GBF93711.1"/>
    </source>
</evidence>
<dbReference type="GO" id="GO:0006511">
    <property type="term" value="P:ubiquitin-dependent protein catabolic process"/>
    <property type="evidence" value="ECO:0007669"/>
    <property type="project" value="TreeGrafter"/>
</dbReference>
<dbReference type="InParanoid" id="A0A2V0P1E8"/>
<gene>
    <name evidence="3" type="ORF">Rsub_06814</name>
</gene>
<feature type="domain" description="RING-type" evidence="2">
    <location>
        <begin position="182"/>
        <end position="223"/>
    </location>
</feature>
<dbReference type="InterPro" id="IPR051826">
    <property type="entry name" value="E3_ubiquitin-ligase_domain"/>
</dbReference>
<organism evidence="3 4">
    <name type="scientific">Raphidocelis subcapitata</name>
    <dbReference type="NCBI Taxonomy" id="307507"/>
    <lineage>
        <taxon>Eukaryota</taxon>
        <taxon>Viridiplantae</taxon>
        <taxon>Chlorophyta</taxon>
        <taxon>core chlorophytes</taxon>
        <taxon>Chlorophyceae</taxon>
        <taxon>CS clade</taxon>
        <taxon>Sphaeropleales</taxon>
        <taxon>Selenastraceae</taxon>
        <taxon>Raphidocelis</taxon>
    </lineage>
</organism>
<keyword evidence="1" id="KW-0863">Zinc-finger</keyword>
<evidence type="ECO:0000259" key="2">
    <source>
        <dbReference type="PROSITE" id="PS50089"/>
    </source>
</evidence>
<name>A0A2V0P1E8_9CHLO</name>
<evidence type="ECO:0000256" key="1">
    <source>
        <dbReference type="PROSITE-ProRule" id="PRU00175"/>
    </source>
</evidence>
<reference evidence="3 4" key="1">
    <citation type="journal article" date="2018" name="Sci. Rep.">
        <title>Raphidocelis subcapitata (=Pseudokirchneriella subcapitata) provides an insight into genome evolution and environmental adaptations in the Sphaeropleales.</title>
        <authorList>
            <person name="Suzuki S."/>
            <person name="Yamaguchi H."/>
            <person name="Nakajima N."/>
            <person name="Kawachi M."/>
        </authorList>
    </citation>
    <scope>NUCLEOTIDE SEQUENCE [LARGE SCALE GENOMIC DNA]</scope>
    <source>
        <strain evidence="3 4">NIES-35</strain>
    </source>
</reference>
<protein>
    <recommendedName>
        <fullName evidence="2">RING-type domain-containing protein</fullName>
    </recommendedName>
</protein>
<dbReference type="GO" id="GO:0008270">
    <property type="term" value="F:zinc ion binding"/>
    <property type="evidence" value="ECO:0007669"/>
    <property type="project" value="UniProtKB-KW"/>
</dbReference>
<dbReference type="PANTHER" id="PTHR22765">
    <property type="entry name" value="RING FINGER AND PROTEASE ASSOCIATED DOMAIN-CONTAINING"/>
    <property type="match status" value="1"/>
</dbReference>
<dbReference type="Pfam" id="PF13639">
    <property type="entry name" value="zf-RING_2"/>
    <property type="match status" value="1"/>
</dbReference>
<dbReference type="PROSITE" id="PS50089">
    <property type="entry name" value="ZF_RING_2"/>
    <property type="match status" value="1"/>
</dbReference>
<sequence length="290" mass="30951">MDLEDGIRMQLESMIGERFVIVHLASARGAALNGRRCVVTGRDGRRAAVEMLDDGAAFRCCCNLMPEAEASAYTPPHGAGVPEPELLRRLAEAADSLLADHSDVGTSERGDIRARAAYVKGHVAAGRVPPPPRCGDTLMAPAEQEANPFVLALAAARPACCGDGSADFRRFNAGLVGGGGECAVCTEPLGASQRALGFPCGHEFHEGCAKPWLAGHSTCPTCRFQLSMPGLEYALMLGDYEAQLTARLREWFISGFCERCQAKYMEADPFMVIPDANGGPSLLVRRSHMA</sequence>
<keyword evidence="1" id="KW-0862">Zinc</keyword>
<dbReference type="SUPFAM" id="SSF57850">
    <property type="entry name" value="RING/U-box"/>
    <property type="match status" value="1"/>
</dbReference>
<dbReference type="PANTHER" id="PTHR22765:SF348">
    <property type="entry name" value="OS09G0446275 PROTEIN"/>
    <property type="match status" value="1"/>
</dbReference>
<keyword evidence="1" id="KW-0479">Metal-binding</keyword>
<keyword evidence="4" id="KW-1185">Reference proteome</keyword>
<dbReference type="AlphaFoldDB" id="A0A2V0P1E8"/>
<dbReference type="GO" id="GO:0061630">
    <property type="term" value="F:ubiquitin protein ligase activity"/>
    <property type="evidence" value="ECO:0007669"/>
    <property type="project" value="TreeGrafter"/>
</dbReference>